<dbReference type="PANTHER" id="PTHR10429:SF0">
    <property type="entry name" value="DNA-3-METHYLADENINE GLYCOSYLASE"/>
    <property type="match status" value="1"/>
</dbReference>
<dbReference type="RefSeq" id="WP_344606595.1">
    <property type="nucleotide sequence ID" value="NZ_BAAAHE010000026.1"/>
</dbReference>
<dbReference type="NCBIfam" id="NF002003">
    <property type="entry name" value="PRK00802.1-3"/>
    <property type="match status" value="1"/>
</dbReference>
<evidence type="ECO:0000256" key="1">
    <source>
        <dbReference type="ARBA" id="ARBA00009232"/>
    </source>
</evidence>
<gene>
    <name evidence="6" type="ORF">GCM10009547_32480</name>
</gene>
<keyword evidence="4 5" id="KW-0234">DNA repair</keyword>
<protein>
    <recommendedName>
        <fullName evidence="5">Putative 3-methyladenine DNA glycosylase</fullName>
        <ecNumber evidence="5">3.2.2.-</ecNumber>
    </recommendedName>
</protein>
<dbReference type="PANTHER" id="PTHR10429">
    <property type="entry name" value="DNA-3-METHYLADENINE GLYCOSYLASE"/>
    <property type="match status" value="1"/>
</dbReference>
<evidence type="ECO:0000256" key="2">
    <source>
        <dbReference type="ARBA" id="ARBA00022763"/>
    </source>
</evidence>
<evidence type="ECO:0000313" key="6">
    <source>
        <dbReference type="EMBL" id="GAA0626508.1"/>
    </source>
</evidence>
<dbReference type="HAMAP" id="MF_00527">
    <property type="entry name" value="3MGH"/>
    <property type="match status" value="1"/>
</dbReference>
<comment type="caution">
    <text evidence="6">The sequence shown here is derived from an EMBL/GenBank/DDBJ whole genome shotgun (WGS) entry which is preliminary data.</text>
</comment>
<dbReference type="Proteomes" id="UP001500957">
    <property type="component" value="Unassembled WGS sequence"/>
</dbReference>
<dbReference type="SUPFAM" id="SSF50486">
    <property type="entry name" value="FMT C-terminal domain-like"/>
    <property type="match status" value="1"/>
</dbReference>
<proteinExistence type="inferred from homology"/>
<evidence type="ECO:0000256" key="4">
    <source>
        <dbReference type="ARBA" id="ARBA00023204"/>
    </source>
</evidence>
<sequence length="204" mass="21693">MAPSDTLRRSFFDRPVLQVAADLLGAVVVHGPVAVRLTEVEAYDGANDPASHAYRGLTPRTRVMFGPPGHLYVYFTYGMHHCANLVCGPDGTAAAVLLRAGEVVAGLDVARSHRPAVTRDAALARGPANLVRALGLGPEHNGADVVAGPEVRVRRGDPSTTEIRTGPRVGVSAGATRPWRFWLADDPTVSAYRAGTRKQRGNAR</sequence>
<dbReference type="Pfam" id="PF02245">
    <property type="entry name" value="Pur_DNA_glyco"/>
    <property type="match status" value="1"/>
</dbReference>
<evidence type="ECO:0000256" key="5">
    <source>
        <dbReference type="HAMAP-Rule" id="MF_00527"/>
    </source>
</evidence>
<accession>A0ABN1H1X9</accession>
<dbReference type="EC" id="3.2.2.-" evidence="5"/>
<reference evidence="6 7" key="1">
    <citation type="journal article" date="2019" name="Int. J. Syst. Evol. Microbiol.">
        <title>The Global Catalogue of Microorganisms (GCM) 10K type strain sequencing project: providing services to taxonomists for standard genome sequencing and annotation.</title>
        <authorList>
            <consortium name="The Broad Institute Genomics Platform"/>
            <consortium name="The Broad Institute Genome Sequencing Center for Infectious Disease"/>
            <person name="Wu L."/>
            <person name="Ma J."/>
        </authorList>
    </citation>
    <scope>NUCLEOTIDE SEQUENCE [LARGE SCALE GENOMIC DNA]</scope>
    <source>
        <strain evidence="6 7">JCM 10671</strain>
    </source>
</reference>
<dbReference type="InterPro" id="IPR011034">
    <property type="entry name" value="Formyl_transferase-like_C_sf"/>
</dbReference>
<keyword evidence="3 5" id="KW-0378">Hydrolase</keyword>
<name>A0ABN1H1X9_9ACTN</name>
<dbReference type="InterPro" id="IPR003180">
    <property type="entry name" value="MPG"/>
</dbReference>
<comment type="similarity">
    <text evidence="1 5">Belongs to the DNA glycosylase MPG family.</text>
</comment>
<dbReference type="InterPro" id="IPR036995">
    <property type="entry name" value="MPG_sf"/>
</dbReference>
<dbReference type="NCBIfam" id="TIGR00567">
    <property type="entry name" value="3mg"/>
    <property type="match status" value="1"/>
</dbReference>
<dbReference type="CDD" id="cd00540">
    <property type="entry name" value="AAG"/>
    <property type="match status" value="1"/>
</dbReference>
<evidence type="ECO:0000313" key="7">
    <source>
        <dbReference type="Proteomes" id="UP001500957"/>
    </source>
</evidence>
<dbReference type="Gene3D" id="3.10.300.10">
    <property type="entry name" value="Methylpurine-DNA glycosylase (MPG)"/>
    <property type="match status" value="1"/>
</dbReference>
<organism evidence="6 7">
    <name type="scientific">Sporichthya brevicatena</name>
    <dbReference type="NCBI Taxonomy" id="171442"/>
    <lineage>
        <taxon>Bacteria</taxon>
        <taxon>Bacillati</taxon>
        <taxon>Actinomycetota</taxon>
        <taxon>Actinomycetes</taxon>
        <taxon>Sporichthyales</taxon>
        <taxon>Sporichthyaceae</taxon>
        <taxon>Sporichthya</taxon>
    </lineage>
</organism>
<keyword evidence="2 5" id="KW-0227">DNA damage</keyword>
<dbReference type="EMBL" id="BAAAHE010000026">
    <property type="protein sequence ID" value="GAA0626508.1"/>
    <property type="molecule type" value="Genomic_DNA"/>
</dbReference>
<keyword evidence="7" id="KW-1185">Reference proteome</keyword>
<evidence type="ECO:0000256" key="3">
    <source>
        <dbReference type="ARBA" id="ARBA00022801"/>
    </source>
</evidence>